<dbReference type="PRINTS" id="PR00081">
    <property type="entry name" value="GDHRDH"/>
</dbReference>
<dbReference type="CDD" id="cd05327">
    <property type="entry name" value="retinol-DH_like_SDR_c_like"/>
    <property type="match status" value="1"/>
</dbReference>
<dbReference type="PRINTS" id="PR00080">
    <property type="entry name" value="SDRFAMILY"/>
</dbReference>
<dbReference type="PANTHER" id="PTHR43157">
    <property type="entry name" value="PHOSPHATIDYLINOSITOL-GLYCAN BIOSYNTHESIS CLASS F PROTEIN-RELATED"/>
    <property type="match status" value="1"/>
</dbReference>
<dbReference type="InterPro" id="IPR036291">
    <property type="entry name" value="NAD(P)-bd_dom_sf"/>
</dbReference>
<accession>A0A075MLN7</accession>
<dbReference type="InterPro" id="IPR002347">
    <property type="entry name" value="SDR_fam"/>
</dbReference>
<proteinExistence type="inferred from homology"/>
<dbReference type="HOGENOM" id="CLU_010194_44_5_2"/>
<reference evidence="3 4" key="1">
    <citation type="journal article" date="2014" name="PLoS ONE">
        <title>Genome Sequence of Candidatus Nitrososphaera evergladensis from Group I.1b Enriched from Everglades Soil Reveals Novel Genomic Features of the Ammonia-Oxidizing Archaea.</title>
        <authorList>
            <person name="Zhalnina K.V."/>
            <person name="Dias R."/>
            <person name="Leonard M.T."/>
            <person name="Dorr de Quadros P."/>
            <person name="Camargo F.A."/>
            <person name="Drew J.C."/>
            <person name="Farmerie W.G."/>
            <person name="Daroub S.H."/>
            <person name="Triplett E.W."/>
        </authorList>
    </citation>
    <scope>NUCLEOTIDE SEQUENCE [LARGE SCALE GENOMIC DNA]</scope>
    <source>
        <strain evidence="3 4">SR1</strain>
    </source>
</reference>
<gene>
    <name evidence="3" type="ORF">NTE_00111</name>
</gene>
<dbReference type="SUPFAM" id="SSF51735">
    <property type="entry name" value="NAD(P)-binding Rossmann-fold domains"/>
    <property type="match status" value="1"/>
</dbReference>
<dbReference type="GO" id="GO:0016491">
    <property type="term" value="F:oxidoreductase activity"/>
    <property type="evidence" value="ECO:0007669"/>
    <property type="project" value="UniProtKB-KW"/>
</dbReference>
<organism evidence="3 4">
    <name type="scientific">Candidatus Nitrososphaera evergladensis SR1</name>
    <dbReference type="NCBI Taxonomy" id="1459636"/>
    <lineage>
        <taxon>Archaea</taxon>
        <taxon>Nitrososphaerota</taxon>
        <taxon>Nitrososphaeria</taxon>
        <taxon>Nitrososphaerales</taxon>
        <taxon>Nitrososphaeraceae</taxon>
        <taxon>Nitrososphaera</taxon>
    </lineage>
</organism>
<dbReference type="eggNOG" id="arCOG01264">
    <property type="taxonomic scope" value="Archaea"/>
</dbReference>
<dbReference type="EMBL" id="CP007174">
    <property type="protein sequence ID" value="AIF82193.1"/>
    <property type="molecule type" value="Genomic_DNA"/>
</dbReference>
<dbReference type="Pfam" id="PF00106">
    <property type="entry name" value="adh_short"/>
    <property type="match status" value="1"/>
</dbReference>
<dbReference type="AlphaFoldDB" id="A0A075MLN7"/>
<dbReference type="STRING" id="1459636.NTE_00111"/>
<evidence type="ECO:0000313" key="4">
    <source>
        <dbReference type="Proteomes" id="UP000028194"/>
    </source>
</evidence>
<keyword evidence="1" id="KW-0560">Oxidoreductase</keyword>
<evidence type="ECO:0000256" key="1">
    <source>
        <dbReference type="ARBA" id="ARBA00023002"/>
    </source>
</evidence>
<dbReference type="PANTHER" id="PTHR43157:SF31">
    <property type="entry name" value="PHOSPHATIDYLINOSITOL-GLYCAN BIOSYNTHESIS CLASS F PROTEIN"/>
    <property type="match status" value="1"/>
</dbReference>
<dbReference type="Gene3D" id="3.40.50.720">
    <property type="entry name" value="NAD(P)-binding Rossmann-like Domain"/>
    <property type="match status" value="1"/>
</dbReference>
<protein>
    <recommendedName>
        <fullName evidence="5">Short-chain alcohol dehydrogenase</fullName>
    </recommendedName>
</protein>
<dbReference type="GeneID" id="41596053"/>
<evidence type="ECO:0008006" key="5">
    <source>
        <dbReference type="Google" id="ProtNLM"/>
    </source>
</evidence>
<comment type="similarity">
    <text evidence="2">Belongs to the short-chain dehydrogenases/reductases (SDR) family.</text>
</comment>
<dbReference type="Proteomes" id="UP000028194">
    <property type="component" value="Chromosome"/>
</dbReference>
<sequence>MMTMEGKICLVTGSTSGIGKEIAAGLAEMGAKVVLVGRSREKCETAIQDVIAMTADSRVSSGLLSYLVADLSSQQSVRQLAKDFADSHDRLHVLVNNAGVFMSKRELTVDGIEYTLAVNHLAPFLLTNLLLGRLKAGAPSRIITTSSVAHRGIKIDFDDLQMMNKGYSGIRAYGQSKLANILFTRELARRRLQGTGVTANCFHPGAVRTNLVRGSSYGLVWGAASVFFTSPQKGADTAIYLASSDEIKNVSGEYFVKRKQAKASDAAYDDDAAERLWRASEQLTGIQT</sequence>
<evidence type="ECO:0000313" key="3">
    <source>
        <dbReference type="EMBL" id="AIF82193.1"/>
    </source>
</evidence>
<keyword evidence="4" id="KW-1185">Reference proteome</keyword>
<dbReference type="KEGG" id="nev:NTE_00111"/>
<name>A0A075MLN7_9ARCH</name>
<dbReference type="RefSeq" id="WP_226987088.1">
    <property type="nucleotide sequence ID" value="NZ_CP007174.1"/>
</dbReference>
<evidence type="ECO:0000256" key="2">
    <source>
        <dbReference type="RuleBase" id="RU000363"/>
    </source>
</evidence>